<feature type="region of interest" description="Disordered" evidence="1">
    <location>
        <begin position="20"/>
        <end position="39"/>
    </location>
</feature>
<evidence type="ECO:0000313" key="2">
    <source>
        <dbReference type="EMBL" id="SMX25010.1"/>
    </source>
</evidence>
<name>A0A238J4Y1_9RHOB</name>
<sequence length="39" mass="4295">MPDKKGGFGYQLETINTVSVIERPGGDTGKRGQSRRKET</sequence>
<feature type="compositionally biased region" description="Basic and acidic residues" evidence="1">
    <location>
        <begin position="24"/>
        <end position="39"/>
    </location>
</feature>
<dbReference type="AlphaFoldDB" id="A0A238J4Y1"/>
<protein>
    <submittedName>
        <fullName evidence="2">Uncharacterized protein</fullName>
    </submittedName>
</protein>
<organism evidence="2 3">
    <name type="scientific">Boseongicola aestuarii</name>
    <dbReference type="NCBI Taxonomy" id="1470561"/>
    <lineage>
        <taxon>Bacteria</taxon>
        <taxon>Pseudomonadati</taxon>
        <taxon>Pseudomonadota</taxon>
        <taxon>Alphaproteobacteria</taxon>
        <taxon>Rhodobacterales</taxon>
        <taxon>Paracoccaceae</taxon>
        <taxon>Boseongicola</taxon>
    </lineage>
</organism>
<accession>A0A238J4Y1</accession>
<evidence type="ECO:0000313" key="3">
    <source>
        <dbReference type="Proteomes" id="UP000201838"/>
    </source>
</evidence>
<gene>
    <name evidence="2" type="ORF">BOA8489_03143</name>
</gene>
<dbReference type="EMBL" id="FXXQ01000011">
    <property type="protein sequence ID" value="SMX25010.1"/>
    <property type="molecule type" value="Genomic_DNA"/>
</dbReference>
<reference evidence="2 3" key="1">
    <citation type="submission" date="2017-05" db="EMBL/GenBank/DDBJ databases">
        <authorList>
            <person name="Song R."/>
            <person name="Chenine A.L."/>
            <person name="Ruprecht R.M."/>
        </authorList>
    </citation>
    <scope>NUCLEOTIDE SEQUENCE [LARGE SCALE GENOMIC DNA]</scope>
    <source>
        <strain evidence="2 3">CECT 8489</strain>
    </source>
</reference>
<keyword evidence="3" id="KW-1185">Reference proteome</keyword>
<evidence type="ECO:0000256" key="1">
    <source>
        <dbReference type="SAM" id="MobiDB-lite"/>
    </source>
</evidence>
<proteinExistence type="predicted"/>
<dbReference type="Proteomes" id="UP000201838">
    <property type="component" value="Unassembled WGS sequence"/>
</dbReference>